<comment type="caution">
    <text evidence="2">The sequence shown here is derived from an EMBL/GenBank/DDBJ whole genome shotgun (WGS) entry which is preliminary data.</text>
</comment>
<evidence type="ECO:0000313" key="2">
    <source>
        <dbReference type="EMBL" id="PXX41665.1"/>
    </source>
</evidence>
<protein>
    <submittedName>
        <fullName evidence="2">Uncharacterized protein</fullName>
    </submittedName>
</protein>
<organism evidence="2 3">
    <name type="scientific">Undibacterium pigrum</name>
    <dbReference type="NCBI Taxonomy" id="401470"/>
    <lineage>
        <taxon>Bacteria</taxon>
        <taxon>Pseudomonadati</taxon>
        <taxon>Pseudomonadota</taxon>
        <taxon>Betaproteobacteria</taxon>
        <taxon>Burkholderiales</taxon>
        <taxon>Oxalobacteraceae</taxon>
        <taxon>Undibacterium</taxon>
    </lineage>
</organism>
<reference evidence="2 3" key="1">
    <citation type="submission" date="2018-05" db="EMBL/GenBank/DDBJ databases">
        <title>Genomic Encyclopedia of Type Strains, Phase IV (KMG-IV): sequencing the most valuable type-strain genomes for metagenomic binning, comparative biology and taxonomic classification.</title>
        <authorList>
            <person name="Goeker M."/>
        </authorList>
    </citation>
    <scope>NUCLEOTIDE SEQUENCE [LARGE SCALE GENOMIC DNA]</scope>
    <source>
        <strain evidence="2 3">DSM 19792</strain>
    </source>
</reference>
<keyword evidence="1" id="KW-0812">Transmembrane</keyword>
<dbReference type="AlphaFoldDB" id="A0A318J216"/>
<dbReference type="EMBL" id="QJKB01000007">
    <property type="protein sequence ID" value="PXX41665.1"/>
    <property type="molecule type" value="Genomic_DNA"/>
</dbReference>
<accession>A0A318J216</accession>
<feature type="transmembrane region" description="Helical" evidence="1">
    <location>
        <begin position="60"/>
        <end position="78"/>
    </location>
</feature>
<dbReference type="Proteomes" id="UP000247792">
    <property type="component" value="Unassembled WGS sequence"/>
</dbReference>
<keyword evidence="1" id="KW-0472">Membrane</keyword>
<gene>
    <name evidence="2" type="ORF">DFR42_107317</name>
</gene>
<dbReference type="OrthoDB" id="9931494at2"/>
<proteinExistence type="predicted"/>
<evidence type="ECO:0000256" key="1">
    <source>
        <dbReference type="SAM" id="Phobius"/>
    </source>
</evidence>
<sequence length="140" mass="14467">MFEKINAVINLFRKGSEVSNVELWKNGGISVAALAAALGALAQFGDAFGIHLAITSEQLNGIAIGVVSFVGVVLPVITSKRAGLLPAKAGQPTPIEDHSFMDNMPAISAPVATTTLPHQSDTAIVDSDNPLAGLDTTFRG</sequence>
<evidence type="ECO:0000313" key="3">
    <source>
        <dbReference type="Proteomes" id="UP000247792"/>
    </source>
</evidence>
<dbReference type="RefSeq" id="WP_110256880.1">
    <property type="nucleotide sequence ID" value="NZ_QJKB01000007.1"/>
</dbReference>
<name>A0A318J216_9BURK</name>
<feature type="transmembrane region" description="Helical" evidence="1">
    <location>
        <begin position="31"/>
        <end position="54"/>
    </location>
</feature>
<keyword evidence="1" id="KW-1133">Transmembrane helix</keyword>
<keyword evidence="3" id="KW-1185">Reference proteome</keyword>